<organism evidence="2 4">
    <name type="scientific">Streptomyces achromogenes</name>
    <dbReference type="NCBI Taxonomy" id="67255"/>
    <lineage>
        <taxon>Bacteria</taxon>
        <taxon>Bacillati</taxon>
        <taxon>Actinomycetota</taxon>
        <taxon>Actinomycetes</taxon>
        <taxon>Kitasatosporales</taxon>
        <taxon>Streptomycetaceae</taxon>
        <taxon>Streptomyces</taxon>
    </lineage>
</organism>
<evidence type="ECO:0000313" key="4">
    <source>
        <dbReference type="Proteomes" id="UP001622557"/>
    </source>
</evidence>
<evidence type="ECO:0000313" key="3">
    <source>
        <dbReference type="EMBL" id="WTQ85701.1"/>
    </source>
</evidence>
<dbReference type="RefSeq" id="WP_405444440.1">
    <property type="nucleotide sequence ID" value="NZ_CP108164.1"/>
</dbReference>
<evidence type="ECO:0000313" key="2">
    <source>
        <dbReference type="EMBL" id="WTQ78797.1"/>
    </source>
</evidence>
<feature type="domain" description="CHAT" evidence="1">
    <location>
        <begin position="479"/>
        <end position="663"/>
    </location>
</feature>
<gene>
    <name evidence="2" type="ORF">OG350_00040</name>
    <name evidence="3" type="ORF">OG350_37960</name>
</gene>
<dbReference type="Pfam" id="PF12770">
    <property type="entry name" value="CHAT"/>
    <property type="match status" value="1"/>
</dbReference>
<proteinExistence type="predicted"/>
<name>A0ABZ1KDN7_STRAH</name>
<dbReference type="EMBL" id="CP108164">
    <property type="protein sequence ID" value="WTQ85701.1"/>
    <property type="molecule type" value="Genomic_DNA"/>
</dbReference>
<sequence>MDSVRLDELFPSVSVYLPAGAQVEAQALAEPRSVLAVAVLLRRLQLQMSGSAQVLEQFTYALLGDIQRLDASDREVPEPARVVLAMLVCWVPARRGFEHAQPLVMWRWLHSAFGPPVPVDAGDTEIDLGPLDRTLRDEGFGVVAQMALVMLAPVLFYLNNNAQSADHLAEQLSPAVFALCRDGLAEGPEPRVEAAAHLVTYLLRRQRLEEARVLGQELEQCLYTHPDRSLAGGLAVLLAGARPAITRRQPVSIARWALKRVQVNPYTTLSLKTIIAAGMDAGERGEFFPEVLSQLEAVAALAEEEQAAAQLSRDRGTLLSMSGPMLHALLQDGDHQRLRQWLSVWHGVPAGERRRDRCIVLAAGGSRAWFRPHSAPDGEGDGPLARLTAALNAALGRSLITVGLTDAALTVPATGRVNSAHAPELEAALEEYLDIADLQRFAGAENAQALVSLLPALAPVQALLARRRGPVLPLAVSLREPLPDRPVRSVQLWCGAAPFTRAEADVLEKVFSYAGIRCDVIGPAEVTAQNFLAAYQQDEYDVIWVAAHGRHPVLDPDDSAIVLSSTEQVPLEALAAASVPSMAERRLLVLNTCDSAAANAQGPYDDFGLARSVAGPRQAVIGHLWPVPGGAAVVFGALLACELSDGSGFSEAFEAALCTLQDKWHDLARRFGDRGIGAEIAEALHDFRDPTLLEWGSPAFLE</sequence>
<keyword evidence="4" id="KW-1185">Reference proteome</keyword>
<protein>
    <submittedName>
        <fullName evidence="2">CHAT domain-containing protein</fullName>
    </submittedName>
</protein>
<dbReference type="InterPro" id="IPR024983">
    <property type="entry name" value="CHAT_dom"/>
</dbReference>
<dbReference type="Proteomes" id="UP001622557">
    <property type="component" value="Chromosome"/>
</dbReference>
<reference evidence="2 4" key="1">
    <citation type="submission" date="2022-10" db="EMBL/GenBank/DDBJ databases">
        <title>The complete genomes of actinobacterial strains from the NBC collection.</title>
        <authorList>
            <person name="Joergensen T.S."/>
            <person name="Alvarez Arevalo M."/>
            <person name="Sterndorff E.B."/>
            <person name="Faurdal D."/>
            <person name="Vuksanovic O."/>
            <person name="Mourched A.-S."/>
            <person name="Charusanti P."/>
            <person name="Shaw S."/>
            <person name="Blin K."/>
            <person name="Weber T."/>
        </authorList>
    </citation>
    <scope>NUCLEOTIDE SEQUENCE [LARGE SCALE GENOMIC DNA]</scope>
    <source>
        <strain evidence="2 4">NBC_00156</strain>
    </source>
</reference>
<dbReference type="GeneID" id="97286357"/>
<accession>A0ABZ1KDN7</accession>
<dbReference type="EMBL" id="CP108164">
    <property type="protein sequence ID" value="WTQ78797.1"/>
    <property type="molecule type" value="Genomic_DNA"/>
</dbReference>
<evidence type="ECO:0000259" key="1">
    <source>
        <dbReference type="Pfam" id="PF12770"/>
    </source>
</evidence>